<dbReference type="GO" id="GO:0000981">
    <property type="term" value="F:DNA-binding transcription factor activity, RNA polymerase II-specific"/>
    <property type="evidence" value="ECO:0007669"/>
    <property type="project" value="InterPro"/>
</dbReference>
<dbReference type="InterPro" id="IPR001138">
    <property type="entry name" value="Zn2Cys6_DnaBD"/>
</dbReference>
<dbReference type="SUPFAM" id="SSF57701">
    <property type="entry name" value="Zn2/Cys6 DNA-binding domain"/>
    <property type="match status" value="1"/>
</dbReference>
<dbReference type="SMART" id="SM00066">
    <property type="entry name" value="GAL4"/>
    <property type="match status" value="1"/>
</dbReference>
<accession>A0A0F7ZZE0</accession>
<keyword evidence="5" id="KW-1185">Reference proteome</keyword>
<dbReference type="PROSITE" id="PS50048">
    <property type="entry name" value="ZN2_CY6_FUNGAL_2"/>
    <property type="match status" value="1"/>
</dbReference>
<evidence type="ECO:0000313" key="4">
    <source>
        <dbReference type="EMBL" id="KJZ74057.1"/>
    </source>
</evidence>
<evidence type="ECO:0000256" key="1">
    <source>
        <dbReference type="ARBA" id="ARBA00023242"/>
    </source>
</evidence>
<feature type="domain" description="Zn(2)-C6 fungal-type" evidence="3">
    <location>
        <begin position="10"/>
        <end position="38"/>
    </location>
</feature>
<protein>
    <recommendedName>
        <fullName evidence="3">Zn(2)-C6 fungal-type domain-containing protein</fullName>
    </recommendedName>
</protein>
<dbReference type="InterPro" id="IPR036864">
    <property type="entry name" value="Zn2-C6_fun-type_DNA-bd_sf"/>
</dbReference>
<reference evidence="4 5" key="1">
    <citation type="journal article" date="2014" name="Genome Biol. Evol.">
        <title>Comparative genomics and transcriptomics analyses reveal divergent lifestyle features of nematode endoparasitic fungus Hirsutella minnesotensis.</title>
        <authorList>
            <person name="Lai Y."/>
            <person name="Liu K."/>
            <person name="Zhang X."/>
            <person name="Zhang X."/>
            <person name="Li K."/>
            <person name="Wang N."/>
            <person name="Shu C."/>
            <person name="Wu Y."/>
            <person name="Wang C."/>
            <person name="Bushley K.E."/>
            <person name="Xiang M."/>
            <person name="Liu X."/>
        </authorList>
    </citation>
    <scope>NUCLEOTIDE SEQUENCE [LARGE SCALE GENOMIC DNA]</scope>
    <source>
        <strain evidence="4 5">3608</strain>
    </source>
</reference>
<name>A0A0F7ZZE0_9HYPO</name>
<dbReference type="CDD" id="cd00067">
    <property type="entry name" value="GAL4"/>
    <property type="match status" value="1"/>
</dbReference>
<dbReference type="Gene3D" id="4.10.240.10">
    <property type="entry name" value="Zn(2)-C6 fungal-type DNA-binding domain"/>
    <property type="match status" value="1"/>
</dbReference>
<dbReference type="Pfam" id="PF00172">
    <property type="entry name" value="Zn_clus"/>
    <property type="match status" value="1"/>
</dbReference>
<dbReference type="AlphaFoldDB" id="A0A0F7ZZE0"/>
<dbReference type="GO" id="GO:0008270">
    <property type="term" value="F:zinc ion binding"/>
    <property type="evidence" value="ECO:0007669"/>
    <property type="project" value="InterPro"/>
</dbReference>
<proteinExistence type="predicted"/>
<gene>
    <name evidence="4" type="ORF">HIM_06506</name>
</gene>
<dbReference type="PANTHER" id="PTHR38111">
    <property type="entry name" value="ZN(2)-C6 FUNGAL-TYPE DOMAIN-CONTAINING PROTEIN-RELATED"/>
    <property type="match status" value="1"/>
</dbReference>
<dbReference type="PROSITE" id="PS00463">
    <property type="entry name" value="ZN2_CY6_FUNGAL_1"/>
    <property type="match status" value="1"/>
</dbReference>
<feature type="compositionally biased region" description="Polar residues" evidence="2">
    <location>
        <begin position="65"/>
        <end position="79"/>
    </location>
</feature>
<dbReference type="Proteomes" id="UP000054481">
    <property type="component" value="Unassembled WGS sequence"/>
</dbReference>
<organism evidence="4 5">
    <name type="scientific">Hirsutella minnesotensis 3608</name>
    <dbReference type="NCBI Taxonomy" id="1043627"/>
    <lineage>
        <taxon>Eukaryota</taxon>
        <taxon>Fungi</taxon>
        <taxon>Dikarya</taxon>
        <taxon>Ascomycota</taxon>
        <taxon>Pezizomycotina</taxon>
        <taxon>Sordariomycetes</taxon>
        <taxon>Hypocreomycetidae</taxon>
        <taxon>Hypocreales</taxon>
        <taxon>Ophiocordycipitaceae</taxon>
        <taxon>Hirsutella</taxon>
    </lineage>
</organism>
<evidence type="ECO:0000256" key="2">
    <source>
        <dbReference type="SAM" id="MobiDB-lite"/>
    </source>
</evidence>
<keyword evidence="1" id="KW-0539">Nucleus</keyword>
<dbReference type="InterPro" id="IPR053178">
    <property type="entry name" value="Osmoadaptation_assoc"/>
</dbReference>
<evidence type="ECO:0000259" key="3">
    <source>
        <dbReference type="PROSITE" id="PS50048"/>
    </source>
</evidence>
<dbReference type="EMBL" id="KQ030529">
    <property type="protein sequence ID" value="KJZ74057.1"/>
    <property type="molecule type" value="Genomic_DNA"/>
</dbReference>
<feature type="region of interest" description="Disordered" evidence="2">
    <location>
        <begin position="55"/>
        <end position="88"/>
    </location>
</feature>
<evidence type="ECO:0000313" key="5">
    <source>
        <dbReference type="Proteomes" id="UP000054481"/>
    </source>
</evidence>
<dbReference type="OrthoDB" id="3145928at2759"/>
<sequence>MVGVPGKYKGCETCRRRRVKCSNERPFCNNCINSGRQCEGYERERIFITGTPEMKGRVASHPKRNNSIAKSKPRTTPTNRDADKNQIVQTGTPASAWDECMTLSGRAENAVLTAGLSVDLEKLVKQERVDESGFNILLPEYHALELRVDKEAGAVNVKARCLVHLGADDNHGHTDGYCAFLFEHESTALEQNIVGSRERETKQQNMVRSLGPKSFTKFPNHQYFVRVYRPLATSLALLSRQNCFLSETDWTSIPWTGQIKSPLDELLDVVLRLPSILKATDSLLFQPATANRRLLAQNLLQDCLLLEMQFHEWLQSVTVGGASQQPPYWSSALAGTSSGEIPFRDTYAFRDNMAAMMMLYFWMTQIPFHRCIVSLYEAICQPVIDAFADVWPDLPPHLQIEPAFYQDGRELAANICRGLDSALDSSTQPDLLVSPLTMALNFYREMYATSLDGVLEILWIQAFQGRLDLKGRHIAEILQQQNWIEAPLFSV</sequence>